<sequence>MLHCPIARRHSAPSAAHRKPTRLEVPTPYGHVPMHYPAMQAFSTLPNLRELSVDVRFEDMDSHVPCRGGFAALESFCLTRGSLPDIEEALQMVASSHLRRLKITILMSVDAQRLTTFLDGIRHAAIGITSLWLHLDCLVYTTTPLGPAELPEPVFSLHDLQELICRFKASSLLVTLSDRDISPFAIAWPDLRVLKLHEGGYSRSDAGSSVSALFDLALRCPRLESILFRHLHA</sequence>
<dbReference type="Gene3D" id="3.80.10.10">
    <property type="entry name" value="Ribonuclease Inhibitor"/>
    <property type="match status" value="1"/>
</dbReference>
<evidence type="ECO:0000313" key="2">
    <source>
        <dbReference type="EMBL" id="TFK87269.1"/>
    </source>
</evidence>
<organism evidence="2 3">
    <name type="scientific">Polyporus arcularius HHB13444</name>
    <dbReference type="NCBI Taxonomy" id="1314778"/>
    <lineage>
        <taxon>Eukaryota</taxon>
        <taxon>Fungi</taxon>
        <taxon>Dikarya</taxon>
        <taxon>Basidiomycota</taxon>
        <taxon>Agaricomycotina</taxon>
        <taxon>Agaricomycetes</taxon>
        <taxon>Polyporales</taxon>
        <taxon>Polyporaceae</taxon>
        <taxon>Polyporus</taxon>
    </lineage>
</organism>
<evidence type="ECO:0008006" key="4">
    <source>
        <dbReference type="Google" id="ProtNLM"/>
    </source>
</evidence>
<evidence type="ECO:0000313" key="3">
    <source>
        <dbReference type="Proteomes" id="UP000308197"/>
    </source>
</evidence>
<protein>
    <recommendedName>
        <fullName evidence="4">F-box domain-containing protein</fullName>
    </recommendedName>
</protein>
<dbReference type="EMBL" id="ML211161">
    <property type="protein sequence ID" value="TFK87269.1"/>
    <property type="molecule type" value="Genomic_DNA"/>
</dbReference>
<reference evidence="2 3" key="1">
    <citation type="journal article" date="2019" name="Nat. Ecol. Evol.">
        <title>Megaphylogeny resolves global patterns of mushroom evolution.</title>
        <authorList>
            <person name="Varga T."/>
            <person name="Krizsan K."/>
            <person name="Foldi C."/>
            <person name="Dima B."/>
            <person name="Sanchez-Garcia M."/>
            <person name="Sanchez-Ramirez S."/>
            <person name="Szollosi G.J."/>
            <person name="Szarkandi J.G."/>
            <person name="Papp V."/>
            <person name="Albert L."/>
            <person name="Andreopoulos W."/>
            <person name="Angelini C."/>
            <person name="Antonin V."/>
            <person name="Barry K.W."/>
            <person name="Bougher N.L."/>
            <person name="Buchanan P."/>
            <person name="Buyck B."/>
            <person name="Bense V."/>
            <person name="Catcheside P."/>
            <person name="Chovatia M."/>
            <person name="Cooper J."/>
            <person name="Damon W."/>
            <person name="Desjardin D."/>
            <person name="Finy P."/>
            <person name="Geml J."/>
            <person name="Haridas S."/>
            <person name="Hughes K."/>
            <person name="Justo A."/>
            <person name="Karasinski D."/>
            <person name="Kautmanova I."/>
            <person name="Kiss B."/>
            <person name="Kocsube S."/>
            <person name="Kotiranta H."/>
            <person name="LaButti K.M."/>
            <person name="Lechner B.E."/>
            <person name="Liimatainen K."/>
            <person name="Lipzen A."/>
            <person name="Lukacs Z."/>
            <person name="Mihaltcheva S."/>
            <person name="Morgado L.N."/>
            <person name="Niskanen T."/>
            <person name="Noordeloos M.E."/>
            <person name="Ohm R.A."/>
            <person name="Ortiz-Santana B."/>
            <person name="Ovrebo C."/>
            <person name="Racz N."/>
            <person name="Riley R."/>
            <person name="Savchenko A."/>
            <person name="Shiryaev A."/>
            <person name="Soop K."/>
            <person name="Spirin V."/>
            <person name="Szebenyi C."/>
            <person name="Tomsovsky M."/>
            <person name="Tulloss R.E."/>
            <person name="Uehling J."/>
            <person name="Grigoriev I.V."/>
            <person name="Vagvolgyi C."/>
            <person name="Papp T."/>
            <person name="Martin F.M."/>
            <person name="Miettinen O."/>
            <person name="Hibbett D.S."/>
            <person name="Nagy L.G."/>
        </authorList>
    </citation>
    <scope>NUCLEOTIDE SEQUENCE [LARGE SCALE GENOMIC DNA]</scope>
    <source>
        <strain evidence="2 3">HHB13444</strain>
    </source>
</reference>
<feature type="compositionally biased region" description="Basic residues" evidence="1">
    <location>
        <begin position="1"/>
        <end position="20"/>
    </location>
</feature>
<name>A0A5C3PEB9_9APHY</name>
<keyword evidence="3" id="KW-1185">Reference proteome</keyword>
<accession>A0A5C3PEB9</accession>
<evidence type="ECO:0000256" key="1">
    <source>
        <dbReference type="SAM" id="MobiDB-lite"/>
    </source>
</evidence>
<feature type="region of interest" description="Disordered" evidence="1">
    <location>
        <begin position="1"/>
        <end position="22"/>
    </location>
</feature>
<gene>
    <name evidence="2" type="ORF">K466DRAFT_599628</name>
</gene>
<proteinExistence type="predicted"/>
<dbReference type="InParanoid" id="A0A5C3PEB9"/>
<dbReference type="InterPro" id="IPR032675">
    <property type="entry name" value="LRR_dom_sf"/>
</dbReference>
<dbReference type="Proteomes" id="UP000308197">
    <property type="component" value="Unassembled WGS sequence"/>
</dbReference>
<dbReference type="AlphaFoldDB" id="A0A5C3PEB9"/>